<proteinExistence type="predicted"/>
<feature type="domain" description="NR LBD" evidence="9">
    <location>
        <begin position="1"/>
        <end position="148"/>
    </location>
</feature>
<dbReference type="GO" id="GO:0010887">
    <property type="term" value="P:negative regulation of cholesterol storage"/>
    <property type="evidence" value="ECO:0007669"/>
    <property type="project" value="TreeGrafter"/>
</dbReference>
<keyword evidence="5" id="KW-0238">DNA-binding</keyword>
<keyword evidence="2" id="KW-0863">Zinc-finger</keyword>
<dbReference type="GO" id="GO:0045944">
    <property type="term" value="P:positive regulation of transcription by RNA polymerase II"/>
    <property type="evidence" value="ECO:0007669"/>
    <property type="project" value="TreeGrafter"/>
</dbReference>
<gene>
    <name evidence="10" type="primary">PPARG</name>
    <name evidence="10" type="ORF">AOXY_G35582</name>
</gene>
<evidence type="ECO:0000256" key="1">
    <source>
        <dbReference type="ARBA" id="ARBA00022723"/>
    </source>
</evidence>
<dbReference type="GO" id="GO:0008270">
    <property type="term" value="F:zinc ion binding"/>
    <property type="evidence" value="ECO:0007669"/>
    <property type="project" value="UniProtKB-KW"/>
</dbReference>
<sequence>MLASLMNKDGALVSCGQGFMTLEFLKSLHKPFCELLEPKFDFSVKFNALELDDSDLAVFISVIILSGDRPGLVNVKPIEDLQDNMLQALELQLKMNHPDSPAVCQTAPENDRPPQIVTEHVQLLQLLKKTELDMDIHPLLQEIIKDLY</sequence>
<evidence type="ECO:0000256" key="6">
    <source>
        <dbReference type="ARBA" id="ARBA00023163"/>
    </source>
</evidence>
<dbReference type="GO" id="GO:0001227">
    <property type="term" value="F:DNA-binding transcription repressor activity, RNA polymerase II-specific"/>
    <property type="evidence" value="ECO:0007669"/>
    <property type="project" value="TreeGrafter"/>
</dbReference>
<evidence type="ECO:0000259" key="9">
    <source>
        <dbReference type="PROSITE" id="PS51843"/>
    </source>
</evidence>
<accession>A0AAD8FS26</accession>
<dbReference type="InterPro" id="IPR000536">
    <property type="entry name" value="Nucl_hrmn_rcpt_lig-bd"/>
</dbReference>
<keyword evidence="4" id="KW-0805">Transcription regulation</keyword>
<dbReference type="PANTHER" id="PTHR24082">
    <property type="entry name" value="NUCLEAR HORMONE RECEPTOR"/>
    <property type="match status" value="1"/>
</dbReference>
<keyword evidence="7 10" id="KW-0675">Receptor</keyword>
<dbReference type="GO" id="GO:0005634">
    <property type="term" value="C:nucleus"/>
    <property type="evidence" value="ECO:0007669"/>
    <property type="project" value="InterPro"/>
</dbReference>
<keyword evidence="6" id="KW-0804">Transcription</keyword>
<dbReference type="GO" id="GO:0050728">
    <property type="term" value="P:negative regulation of inflammatory response"/>
    <property type="evidence" value="ECO:0007669"/>
    <property type="project" value="TreeGrafter"/>
</dbReference>
<dbReference type="GO" id="GO:0000978">
    <property type="term" value="F:RNA polymerase II cis-regulatory region sequence-specific DNA binding"/>
    <property type="evidence" value="ECO:0007669"/>
    <property type="project" value="TreeGrafter"/>
</dbReference>
<evidence type="ECO:0000313" key="11">
    <source>
        <dbReference type="Proteomes" id="UP001230051"/>
    </source>
</evidence>
<dbReference type="Gene3D" id="1.10.565.10">
    <property type="entry name" value="Retinoid X Receptor"/>
    <property type="match status" value="1"/>
</dbReference>
<name>A0AAD8FS26_ACIOX</name>
<dbReference type="PANTHER" id="PTHR24082:SF488">
    <property type="entry name" value="PEROXISOME PROLIFERATOR-ACTIVATED RECEPTOR GAMMA"/>
    <property type="match status" value="1"/>
</dbReference>
<dbReference type="GO" id="GO:0006631">
    <property type="term" value="P:fatty acid metabolic process"/>
    <property type="evidence" value="ECO:0007669"/>
    <property type="project" value="TreeGrafter"/>
</dbReference>
<dbReference type="PROSITE" id="PS51843">
    <property type="entry name" value="NR_LBD"/>
    <property type="match status" value="1"/>
</dbReference>
<evidence type="ECO:0000256" key="3">
    <source>
        <dbReference type="ARBA" id="ARBA00022833"/>
    </source>
</evidence>
<comment type="caution">
    <text evidence="10">The sequence shown here is derived from an EMBL/GenBank/DDBJ whole genome shotgun (WGS) entry which is preliminary data.</text>
</comment>
<dbReference type="InterPro" id="IPR003074">
    <property type="entry name" value="1Cnucl_rcpt"/>
</dbReference>
<dbReference type="GO" id="GO:0045923">
    <property type="term" value="P:positive regulation of fatty acid metabolic process"/>
    <property type="evidence" value="ECO:0007669"/>
    <property type="project" value="TreeGrafter"/>
</dbReference>
<keyword evidence="11" id="KW-1185">Reference proteome</keyword>
<keyword evidence="8" id="KW-0539">Nucleus</keyword>
<dbReference type="InterPro" id="IPR035500">
    <property type="entry name" value="NHR-like_dom_sf"/>
</dbReference>
<evidence type="ECO:0000256" key="5">
    <source>
        <dbReference type="ARBA" id="ARBA00023125"/>
    </source>
</evidence>
<evidence type="ECO:0000256" key="7">
    <source>
        <dbReference type="ARBA" id="ARBA00023170"/>
    </source>
</evidence>
<dbReference type="GO" id="GO:0004879">
    <property type="term" value="F:nuclear receptor activity"/>
    <property type="evidence" value="ECO:0007669"/>
    <property type="project" value="InterPro"/>
</dbReference>
<protein>
    <submittedName>
        <fullName evidence="10">Peroxisome proliferator-activated receptor gamma-like</fullName>
    </submittedName>
</protein>
<keyword evidence="1" id="KW-0479">Metal-binding</keyword>
<dbReference type="GO" id="GO:0009755">
    <property type="term" value="P:hormone-mediated signaling pathway"/>
    <property type="evidence" value="ECO:0007669"/>
    <property type="project" value="TreeGrafter"/>
</dbReference>
<dbReference type="PRINTS" id="PR01288">
    <property type="entry name" value="PROXISOMEPAR"/>
</dbReference>
<dbReference type="AlphaFoldDB" id="A0AAD8FS26"/>
<dbReference type="Proteomes" id="UP001230051">
    <property type="component" value="Unassembled WGS sequence"/>
</dbReference>
<reference evidence="10" key="1">
    <citation type="submission" date="2022-02" db="EMBL/GenBank/DDBJ databases">
        <title>Atlantic sturgeon de novo genome assembly.</title>
        <authorList>
            <person name="Stock M."/>
            <person name="Klopp C."/>
            <person name="Guiguen Y."/>
            <person name="Cabau C."/>
            <person name="Parinello H."/>
            <person name="Santidrian Yebra-Pimentel E."/>
            <person name="Kuhl H."/>
            <person name="Dirks R.P."/>
            <person name="Guessner J."/>
            <person name="Wuertz S."/>
            <person name="Du K."/>
            <person name="Schartl M."/>
        </authorList>
    </citation>
    <scope>NUCLEOTIDE SEQUENCE</scope>
    <source>
        <strain evidence="10">STURGEONOMICS-FGT-2020</strain>
        <tissue evidence="10">Whole blood</tissue>
    </source>
</reference>
<dbReference type="GO" id="GO:0030154">
    <property type="term" value="P:cell differentiation"/>
    <property type="evidence" value="ECO:0007669"/>
    <property type="project" value="TreeGrafter"/>
</dbReference>
<evidence type="ECO:0000256" key="2">
    <source>
        <dbReference type="ARBA" id="ARBA00022771"/>
    </source>
</evidence>
<evidence type="ECO:0000256" key="4">
    <source>
        <dbReference type="ARBA" id="ARBA00023015"/>
    </source>
</evidence>
<organism evidence="10 11">
    <name type="scientific">Acipenser oxyrinchus oxyrinchus</name>
    <dbReference type="NCBI Taxonomy" id="40147"/>
    <lineage>
        <taxon>Eukaryota</taxon>
        <taxon>Metazoa</taxon>
        <taxon>Chordata</taxon>
        <taxon>Craniata</taxon>
        <taxon>Vertebrata</taxon>
        <taxon>Euteleostomi</taxon>
        <taxon>Actinopterygii</taxon>
        <taxon>Chondrostei</taxon>
        <taxon>Acipenseriformes</taxon>
        <taxon>Acipenseridae</taxon>
        <taxon>Acipenser</taxon>
    </lineage>
</organism>
<dbReference type="InterPro" id="IPR050234">
    <property type="entry name" value="Nuclear_hormone_rcpt_NR1"/>
</dbReference>
<dbReference type="EMBL" id="JAGXEW010000109">
    <property type="protein sequence ID" value="KAK1147276.1"/>
    <property type="molecule type" value="Genomic_DNA"/>
</dbReference>
<evidence type="ECO:0000313" key="10">
    <source>
        <dbReference type="EMBL" id="KAK1147276.1"/>
    </source>
</evidence>
<dbReference type="SUPFAM" id="SSF48508">
    <property type="entry name" value="Nuclear receptor ligand-binding domain"/>
    <property type="match status" value="1"/>
</dbReference>
<evidence type="ECO:0000256" key="8">
    <source>
        <dbReference type="ARBA" id="ARBA00023242"/>
    </source>
</evidence>
<keyword evidence="3" id="KW-0862">Zinc</keyword>